<feature type="region of interest" description="Disordered" evidence="1">
    <location>
        <begin position="76"/>
        <end position="95"/>
    </location>
</feature>
<comment type="caution">
    <text evidence="2">The sequence shown here is derived from an EMBL/GenBank/DDBJ whole genome shotgun (WGS) entry which is preliminary data.</text>
</comment>
<keyword evidence="3" id="KW-1185">Reference proteome</keyword>
<reference evidence="2 3" key="1">
    <citation type="journal article" date="2021" name="Commun. Biol.">
        <title>The genome of Shorea leprosula (Dipterocarpaceae) highlights the ecological relevance of drought in aseasonal tropical rainforests.</title>
        <authorList>
            <person name="Ng K.K.S."/>
            <person name="Kobayashi M.J."/>
            <person name="Fawcett J.A."/>
            <person name="Hatakeyama M."/>
            <person name="Paape T."/>
            <person name="Ng C.H."/>
            <person name="Ang C.C."/>
            <person name="Tnah L.H."/>
            <person name="Lee C.T."/>
            <person name="Nishiyama T."/>
            <person name="Sese J."/>
            <person name="O'Brien M.J."/>
            <person name="Copetti D."/>
            <person name="Mohd Noor M.I."/>
            <person name="Ong R.C."/>
            <person name="Putra M."/>
            <person name="Sireger I.Z."/>
            <person name="Indrioko S."/>
            <person name="Kosugi Y."/>
            <person name="Izuno A."/>
            <person name="Isagi Y."/>
            <person name="Lee S.L."/>
            <person name="Shimizu K.K."/>
        </authorList>
    </citation>
    <scope>NUCLEOTIDE SEQUENCE [LARGE SCALE GENOMIC DNA]</scope>
    <source>
        <strain evidence="2">214</strain>
    </source>
</reference>
<sequence length="124" mass="13944">MASKLNLKGRLDFQKDPSTSCSAARLNDGKEVNVAGEACLHDCKKSNGAQQAVMNWVSELVLPGHRNEKHSVFTAVRPQSKEEETDVRASSYRNQKTCPSLRLQPQGNLLLVLQYLYTTRHQFQ</sequence>
<organism evidence="2 3">
    <name type="scientific">Rubroshorea leprosula</name>
    <dbReference type="NCBI Taxonomy" id="152421"/>
    <lineage>
        <taxon>Eukaryota</taxon>
        <taxon>Viridiplantae</taxon>
        <taxon>Streptophyta</taxon>
        <taxon>Embryophyta</taxon>
        <taxon>Tracheophyta</taxon>
        <taxon>Spermatophyta</taxon>
        <taxon>Magnoliopsida</taxon>
        <taxon>eudicotyledons</taxon>
        <taxon>Gunneridae</taxon>
        <taxon>Pentapetalae</taxon>
        <taxon>rosids</taxon>
        <taxon>malvids</taxon>
        <taxon>Malvales</taxon>
        <taxon>Dipterocarpaceae</taxon>
        <taxon>Rubroshorea</taxon>
    </lineage>
</organism>
<proteinExistence type="predicted"/>
<protein>
    <submittedName>
        <fullName evidence="2">Uncharacterized protein</fullName>
    </submittedName>
</protein>
<accession>A0AAV5KNN1</accession>
<evidence type="ECO:0000313" key="2">
    <source>
        <dbReference type="EMBL" id="GKV26245.1"/>
    </source>
</evidence>
<name>A0AAV5KNN1_9ROSI</name>
<dbReference type="EMBL" id="BPVZ01000071">
    <property type="protein sequence ID" value="GKV26245.1"/>
    <property type="molecule type" value="Genomic_DNA"/>
</dbReference>
<dbReference type="AlphaFoldDB" id="A0AAV5KNN1"/>
<evidence type="ECO:0000313" key="3">
    <source>
        <dbReference type="Proteomes" id="UP001054252"/>
    </source>
</evidence>
<gene>
    <name evidence="2" type="ORF">SLEP1_g35589</name>
</gene>
<evidence type="ECO:0000256" key="1">
    <source>
        <dbReference type="SAM" id="MobiDB-lite"/>
    </source>
</evidence>
<dbReference type="Proteomes" id="UP001054252">
    <property type="component" value="Unassembled WGS sequence"/>
</dbReference>